<dbReference type="Gene3D" id="1.20.1070.10">
    <property type="entry name" value="Rhodopsin 7-helix transmembrane proteins"/>
    <property type="match status" value="1"/>
</dbReference>
<evidence type="ECO:0000259" key="13">
    <source>
        <dbReference type="PROSITE" id="PS50262"/>
    </source>
</evidence>
<evidence type="ECO:0000256" key="10">
    <source>
        <dbReference type="ARBA" id="ARBA00023170"/>
    </source>
</evidence>
<name>A0A8C6VLH9_NAJNA</name>
<keyword evidence="4" id="KW-0716">Sensory transduction</keyword>
<dbReference type="PRINTS" id="PR00245">
    <property type="entry name" value="OLFACTORYR"/>
</dbReference>
<dbReference type="GO" id="GO:0004984">
    <property type="term" value="F:olfactory receptor activity"/>
    <property type="evidence" value="ECO:0007669"/>
    <property type="project" value="InterPro"/>
</dbReference>
<proteinExistence type="inferred from homology"/>
<keyword evidence="7 12" id="KW-1133">Transmembrane helix</keyword>
<dbReference type="OrthoDB" id="6151005at2759"/>
<evidence type="ECO:0000256" key="6">
    <source>
        <dbReference type="ARBA" id="ARBA00022725"/>
    </source>
</evidence>
<evidence type="ECO:0000256" key="4">
    <source>
        <dbReference type="ARBA" id="ARBA00022606"/>
    </source>
</evidence>
<keyword evidence="3" id="KW-1003">Cell membrane</keyword>
<dbReference type="FunFam" id="1.10.1220.70:FF:000001">
    <property type="entry name" value="Olfactory receptor"/>
    <property type="match status" value="1"/>
</dbReference>
<dbReference type="InterPro" id="IPR017452">
    <property type="entry name" value="GPCR_Rhodpsn_7TM"/>
</dbReference>
<dbReference type="InterPro" id="IPR000725">
    <property type="entry name" value="Olfact_rcpt"/>
</dbReference>
<evidence type="ECO:0000256" key="1">
    <source>
        <dbReference type="ARBA" id="ARBA00004651"/>
    </source>
</evidence>
<sequence>MMECPNQTSPNKFILSGFPYPEELKLPLLLFFSIVFILTLSGNALIIGVVISDLQLHKPMYWFLCHLSILDMAFSAVVVSKVIVGFTPDGKVISFAGCVSQLFCFHFIGCAECFLYTVMAYDRFLAICKPLHYTNIMNWKACLFLSLGTVIGGCLNSALLTSLTFHLPYGVDNYVDYVFCDIPAMLKLPCVDIQFNELMSIIDVSFITMTCFLLILASYAYIIAAILKISSIEGWQRAFSTCTAHLTVVFIYYLPLFYHYMRLGSQDSMDSVVSVFYTTITPLLNPVIYTLRNKDIKMALVKRWVIAGTIPKTRSFLDEKQNVFKQNPESPVAS</sequence>
<feature type="transmembrane region" description="Helical" evidence="12">
    <location>
        <begin position="28"/>
        <end position="51"/>
    </location>
</feature>
<dbReference type="PANTHER" id="PTHR26453">
    <property type="entry name" value="OLFACTORY RECEPTOR"/>
    <property type="match status" value="1"/>
</dbReference>
<evidence type="ECO:0000256" key="2">
    <source>
        <dbReference type="ARBA" id="ARBA00010663"/>
    </source>
</evidence>
<feature type="transmembrane region" description="Helical" evidence="12">
    <location>
        <begin position="92"/>
        <end position="121"/>
    </location>
</feature>
<comment type="subcellular location">
    <subcellularLocation>
        <location evidence="1">Cell membrane</location>
        <topology evidence="1">Multi-pass membrane protein</topology>
    </subcellularLocation>
</comment>
<feature type="domain" description="G-protein coupled receptors family 1 profile" evidence="13">
    <location>
        <begin position="42"/>
        <end position="289"/>
    </location>
</feature>
<evidence type="ECO:0000256" key="3">
    <source>
        <dbReference type="ARBA" id="ARBA00022475"/>
    </source>
</evidence>
<dbReference type="Ensembl" id="ENSNNAT00000008719.1">
    <property type="protein sequence ID" value="ENSNNAP00000008317.1"/>
    <property type="gene ID" value="ENSNNAG00000005584.1"/>
</dbReference>
<dbReference type="GO" id="GO:0004930">
    <property type="term" value="F:G protein-coupled receptor activity"/>
    <property type="evidence" value="ECO:0007669"/>
    <property type="project" value="UniProtKB-KW"/>
</dbReference>
<dbReference type="AlphaFoldDB" id="A0A8C6VLH9"/>
<feature type="transmembrane region" description="Helical" evidence="12">
    <location>
        <begin position="63"/>
        <end position="86"/>
    </location>
</feature>
<keyword evidence="15" id="KW-1185">Reference proteome</keyword>
<dbReference type="OMA" id="FHFIGCA"/>
<dbReference type="InterPro" id="IPR000276">
    <property type="entry name" value="GPCR_Rhodpsn"/>
</dbReference>
<evidence type="ECO:0000313" key="14">
    <source>
        <dbReference type="Ensembl" id="ENSNNAP00000008317.1"/>
    </source>
</evidence>
<feature type="transmembrane region" description="Helical" evidence="12">
    <location>
        <begin position="142"/>
        <end position="165"/>
    </location>
</feature>
<dbReference type="FunFam" id="1.20.1070.10:FF:000001">
    <property type="entry name" value="Olfactory receptor"/>
    <property type="match status" value="1"/>
</dbReference>
<dbReference type="GO" id="GO:0005886">
    <property type="term" value="C:plasma membrane"/>
    <property type="evidence" value="ECO:0007669"/>
    <property type="project" value="UniProtKB-SubCell"/>
</dbReference>
<evidence type="ECO:0000256" key="12">
    <source>
        <dbReference type="SAM" id="Phobius"/>
    </source>
</evidence>
<evidence type="ECO:0000256" key="7">
    <source>
        <dbReference type="ARBA" id="ARBA00022989"/>
    </source>
</evidence>
<evidence type="ECO:0000313" key="15">
    <source>
        <dbReference type="Proteomes" id="UP000694559"/>
    </source>
</evidence>
<evidence type="ECO:0000256" key="8">
    <source>
        <dbReference type="ARBA" id="ARBA00023040"/>
    </source>
</evidence>
<accession>A0A8C6VLH9</accession>
<keyword evidence="5 12" id="KW-0812">Transmembrane</keyword>
<evidence type="ECO:0000256" key="9">
    <source>
        <dbReference type="ARBA" id="ARBA00023136"/>
    </source>
</evidence>
<feature type="transmembrane region" description="Helical" evidence="12">
    <location>
        <begin position="272"/>
        <end position="291"/>
    </location>
</feature>
<dbReference type="Pfam" id="PF13853">
    <property type="entry name" value="7tm_4"/>
    <property type="match status" value="1"/>
</dbReference>
<dbReference type="PRINTS" id="PR00237">
    <property type="entry name" value="GPCRRHODOPSN"/>
</dbReference>
<comment type="similarity">
    <text evidence="2">Belongs to the G-protein coupled receptor 1 family.</text>
</comment>
<keyword evidence="11" id="KW-0807">Transducer</keyword>
<dbReference type="SUPFAM" id="SSF81321">
    <property type="entry name" value="Family A G protein-coupled receptor-like"/>
    <property type="match status" value="1"/>
</dbReference>
<feature type="transmembrane region" description="Helical" evidence="12">
    <location>
        <begin position="239"/>
        <end position="260"/>
    </location>
</feature>
<reference evidence="14" key="1">
    <citation type="submission" date="2025-08" db="UniProtKB">
        <authorList>
            <consortium name="Ensembl"/>
        </authorList>
    </citation>
    <scope>IDENTIFICATION</scope>
</reference>
<organism evidence="14 15">
    <name type="scientific">Naja naja</name>
    <name type="common">Indian cobra</name>
    <dbReference type="NCBI Taxonomy" id="35670"/>
    <lineage>
        <taxon>Eukaryota</taxon>
        <taxon>Metazoa</taxon>
        <taxon>Chordata</taxon>
        <taxon>Craniata</taxon>
        <taxon>Vertebrata</taxon>
        <taxon>Euteleostomi</taxon>
        <taxon>Lepidosauria</taxon>
        <taxon>Squamata</taxon>
        <taxon>Bifurcata</taxon>
        <taxon>Unidentata</taxon>
        <taxon>Episquamata</taxon>
        <taxon>Toxicofera</taxon>
        <taxon>Serpentes</taxon>
        <taxon>Colubroidea</taxon>
        <taxon>Elapidae</taxon>
        <taxon>Elapinae</taxon>
        <taxon>Naja</taxon>
    </lineage>
</organism>
<keyword evidence="8" id="KW-0297">G-protein coupled receptor</keyword>
<dbReference type="PROSITE" id="PS50262">
    <property type="entry name" value="G_PROTEIN_RECEP_F1_2"/>
    <property type="match status" value="1"/>
</dbReference>
<dbReference type="GeneTree" id="ENSGT01050000244869"/>
<evidence type="ECO:0000256" key="11">
    <source>
        <dbReference type="ARBA" id="ARBA00023224"/>
    </source>
</evidence>
<evidence type="ECO:0000256" key="5">
    <source>
        <dbReference type="ARBA" id="ARBA00022692"/>
    </source>
</evidence>
<keyword evidence="9 12" id="KW-0472">Membrane</keyword>
<dbReference type="Proteomes" id="UP000694559">
    <property type="component" value="Unplaced"/>
</dbReference>
<reference evidence="14" key="2">
    <citation type="submission" date="2025-09" db="UniProtKB">
        <authorList>
            <consortium name="Ensembl"/>
        </authorList>
    </citation>
    <scope>IDENTIFICATION</scope>
</reference>
<feature type="transmembrane region" description="Helical" evidence="12">
    <location>
        <begin position="204"/>
        <end position="227"/>
    </location>
</feature>
<keyword evidence="6" id="KW-0552">Olfaction</keyword>
<keyword evidence="10" id="KW-0675">Receptor</keyword>
<protein>
    <recommendedName>
        <fullName evidence="13">G-protein coupled receptors family 1 profile domain-containing protein</fullName>
    </recommendedName>
</protein>